<dbReference type="Proteomes" id="UP000006038">
    <property type="component" value="Unassembled WGS sequence"/>
</dbReference>
<accession>J3LDI8</accession>
<keyword evidence="3" id="KW-1185">Reference proteome</keyword>
<dbReference type="AlphaFoldDB" id="J3LDI8"/>
<dbReference type="EnsemblPlants" id="OB02G27050.1">
    <property type="protein sequence ID" value="OB02G27050.1"/>
    <property type="gene ID" value="OB02G27050"/>
</dbReference>
<proteinExistence type="predicted"/>
<dbReference type="Gramene" id="OB02G27050.1">
    <property type="protein sequence ID" value="OB02G27050.1"/>
    <property type="gene ID" value="OB02G27050"/>
</dbReference>
<reference evidence="2" key="1">
    <citation type="submission" date="2013-04" db="UniProtKB">
        <authorList>
            <consortium name="EnsemblPlants"/>
        </authorList>
    </citation>
    <scope>IDENTIFICATION</scope>
</reference>
<name>J3LDI8_ORYBR</name>
<sequence length="62" mass="6853">TTARDFRSSTSSLSCRSSASPERTQVLNDCCCSSSSLQQSLINYYSYLLSVSLCDYACNKHI</sequence>
<feature type="region of interest" description="Disordered" evidence="1">
    <location>
        <begin position="1"/>
        <end position="23"/>
    </location>
</feature>
<evidence type="ECO:0000256" key="1">
    <source>
        <dbReference type="SAM" id="MobiDB-lite"/>
    </source>
</evidence>
<protein>
    <submittedName>
        <fullName evidence="2">Uncharacterized protein</fullName>
    </submittedName>
</protein>
<evidence type="ECO:0000313" key="2">
    <source>
        <dbReference type="EnsemblPlants" id="OB02G27050.1"/>
    </source>
</evidence>
<dbReference type="HOGENOM" id="CLU_2910959_0_0_1"/>
<feature type="compositionally biased region" description="Low complexity" evidence="1">
    <location>
        <begin position="8"/>
        <end position="23"/>
    </location>
</feature>
<organism evidence="2">
    <name type="scientific">Oryza brachyantha</name>
    <name type="common">malo sina</name>
    <dbReference type="NCBI Taxonomy" id="4533"/>
    <lineage>
        <taxon>Eukaryota</taxon>
        <taxon>Viridiplantae</taxon>
        <taxon>Streptophyta</taxon>
        <taxon>Embryophyta</taxon>
        <taxon>Tracheophyta</taxon>
        <taxon>Spermatophyta</taxon>
        <taxon>Magnoliopsida</taxon>
        <taxon>Liliopsida</taxon>
        <taxon>Poales</taxon>
        <taxon>Poaceae</taxon>
        <taxon>BOP clade</taxon>
        <taxon>Oryzoideae</taxon>
        <taxon>Oryzeae</taxon>
        <taxon>Oryzinae</taxon>
        <taxon>Oryza</taxon>
    </lineage>
</organism>
<evidence type="ECO:0000313" key="3">
    <source>
        <dbReference type="Proteomes" id="UP000006038"/>
    </source>
</evidence>